<organism evidence="1 2">
    <name type="scientific">Erythrobacter litoralis (strain HTCC2594)</name>
    <dbReference type="NCBI Taxonomy" id="314225"/>
    <lineage>
        <taxon>Bacteria</taxon>
        <taxon>Pseudomonadati</taxon>
        <taxon>Pseudomonadota</taxon>
        <taxon>Alphaproteobacteria</taxon>
        <taxon>Sphingomonadales</taxon>
        <taxon>Erythrobacteraceae</taxon>
        <taxon>Erythrobacter/Porphyrobacter group</taxon>
        <taxon>Erythrobacter</taxon>
    </lineage>
</organism>
<evidence type="ECO:0000313" key="2">
    <source>
        <dbReference type="Proteomes" id="UP000008808"/>
    </source>
</evidence>
<dbReference type="AlphaFoldDB" id="Q2N8J6"/>
<proteinExistence type="predicted"/>
<protein>
    <submittedName>
        <fullName evidence="1">Uncharacterized protein</fullName>
    </submittedName>
</protein>
<dbReference type="HOGENOM" id="CLU_3025265_0_0_5"/>
<dbReference type="Proteomes" id="UP000008808">
    <property type="component" value="Chromosome"/>
</dbReference>
<dbReference type="EMBL" id="CP000157">
    <property type="protein sequence ID" value="ABC63995.1"/>
    <property type="molecule type" value="Genomic_DNA"/>
</dbReference>
<sequence length="55" mass="6237">MQHHRDPEAEAFFAAEGGCVHWLNRYGWSDEPLVTSEIELKPARLSSPITAMTRP</sequence>
<accession>Q2N8J6</accession>
<name>Q2N8J6_ERYLH</name>
<keyword evidence="2" id="KW-1185">Reference proteome</keyword>
<dbReference type="KEGG" id="eli:ELI_09515"/>
<evidence type="ECO:0000313" key="1">
    <source>
        <dbReference type="EMBL" id="ABC63995.1"/>
    </source>
</evidence>
<gene>
    <name evidence="1" type="ordered locus">ELI_09515</name>
</gene>
<reference evidence="2" key="1">
    <citation type="journal article" date="2009" name="J. Bacteriol.">
        <title>Complete genome sequence of Erythrobacter litoralis HTCC2594.</title>
        <authorList>
            <person name="Oh H.M."/>
            <person name="Giovannoni S.J."/>
            <person name="Ferriera S."/>
            <person name="Johnson J."/>
            <person name="Cho J.C."/>
        </authorList>
    </citation>
    <scope>NUCLEOTIDE SEQUENCE [LARGE SCALE GENOMIC DNA]</scope>
    <source>
        <strain evidence="2">HTCC2594</strain>
    </source>
</reference>